<keyword evidence="16" id="KW-1185">Reference proteome</keyword>
<dbReference type="Gene3D" id="1.10.357.140">
    <property type="entry name" value="UbiA prenyltransferase"/>
    <property type="match status" value="1"/>
</dbReference>
<evidence type="ECO:0000256" key="3">
    <source>
        <dbReference type="ARBA" id="ARBA00012292"/>
    </source>
</evidence>
<feature type="transmembrane region" description="Helical" evidence="14">
    <location>
        <begin position="101"/>
        <end position="123"/>
    </location>
</feature>
<dbReference type="EMBL" id="BAABBN010000004">
    <property type="protein sequence ID" value="GAA3912110.1"/>
    <property type="molecule type" value="Genomic_DNA"/>
</dbReference>
<dbReference type="PANTHER" id="PTHR43448:SF7">
    <property type="entry name" value="4-HYDROXYBENZOATE SOLANESYLTRANSFERASE"/>
    <property type="match status" value="1"/>
</dbReference>
<dbReference type="HAMAP" id="MF_00154">
    <property type="entry name" value="CyoE_CtaB"/>
    <property type="match status" value="1"/>
</dbReference>
<comment type="pathway">
    <text evidence="2 14">Porphyrin-containing compound metabolism; heme O biosynthesis; heme O from protoheme: step 1/1.</text>
</comment>
<sequence length="310" mass="34379">MALSTTINQTGSHSSYRTIFNYYLELCKPKVVAVMLITSMVGMGLALESIPTLNQMGTMIIALTGIAFCASSSAVINHVVDRWRDQKMRRTRKRPVAAGNLPVVKALLFAAGLLSTGVLLLLNVNTLCLLLTLAATLGYAVMYTLILKPITPQNITIGGIAGALPPLLGWTAISPTINAHALLLVLIIFTWTPPHFWALALYRVDDYKKAQVPMLPVTHGQKFTRLHILLYSILLVLVTALPWITQFSSWVYLLFVSYLNLKFIKLAWQLFIEGTDALARKLFKYSIVYLLGLFGAILADHMVRHWIGLV</sequence>
<keyword evidence="5 14" id="KW-0808">Transferase</keyword>
<accession>A0ABP7M4T7</accession>
<comment type="catalytic activity">
    <reaction evidence="13 14">
        <text>heme b + (2E,6E)-farnesyl diphosphate + H2O = Fe(II)-heme o + diphosphate</text>
        <dbReference type="Rhea" id="RHEA:28070"/>
        <dbReference type="ChEBI" id="CHEBI:15377"/>
        <dbReference type="ChEBI" id="CHEBI:33019"/>
        <dbReference type="ChEBI" id="CHEBI:60344"/>
        <dbReference type="ChEBI" id="CHEBI:60530"/>
        <dbReference type="ChEBI" id="CHEBI:175763"/>
        <dbReference type="EC" id="2.5.1.141"/>
    </reaction>
</comment>
<evidence type="ECO:0000256" key="13">
    <source>
        <dbReference type="ARBA" id="ARBA00047690"/>
    </source>
</evidence>
<evidence type="ECO:0000256" key="7">
    <source>
        <dbReference type="ARBA" id="ARBA00022989"/>
    </source>
</evidence>
<dbReference type="RefSeq" id="WP_344794848.1">
    <property type="nucleotide sequence ID" value="NZ_BAABBN010000004.1"/>
</dbReference>
<feature type="transmembrane region" description="Helical" evidence="14">
    <location>
        <begin position="56"/>
        <end position="80"/>
    </location>
</feature>
<dbReference type="Proteomes" id="UP001501565">
    <property type="component" value="Unassembled WGS sequence"/>
</dbReference>
<feature type="transmembrane region" description="Helical" evidence="14">
    <location>
        <begin position="129"/>
        <end position="147"/>
    </location>
</feature>
<dbReference type="PANTHER" id="PTHR43448">
    <property type="entry name" value="PROTOHEME IX FARNESYLTRANSFERASE, MITOCHONDRIAL"/>
    <property type="match status" value="1"/>
</dbReference>
<feature type="transmembrane region" description="Helical" evidence="14">
    <location>
        <begin position="223"/>
        <end position="244"/>
    </location>
</feature>
<evidence type="ECO:0000256" key="11">
    <source>
        <dbReference type="ARBA" id="ARBA00040810"/>
    </source>
</evidence>
<dbReference type="Pfam" id="PF01040">
    <property type="entry name" value="UbiA"/>
    <property type="match status" value="1"/>
</dbReference>
<dbReference type="InterPro" id="IPR044878">
    <property type="entry name" value="UbiA_sf"/>
</dbReference>
<dbReference type="NCBIfam" id="TIGR01473">
    <property type="entry name" value="cyoE_ctaB"/>
    <property type="match status" value="1"/>
</dbReference>
<feature type="transmembrane region" description="Helical" evidence="14">
    <location>
        <begin position="282"/>
        <end position="299"/>
    </location>
</feature>
<evidence type="ECO:0000256" key="4">
    <source>
        <dbReference type="ARBA" id="ARBA00022475"/>
    </source>
</evidence>
<reference evidence="16" key="1">
    <citation type="journal article" date="2019" name="Int. J. Syst. Evol. Microbiol.">
        <title>The Global Catalogue of Microorganisms (GCM) 10K type strain sequencing project: providing services to taxonomists for standard genome sequencing and annotation.</title>
        <authorList>
            <consortium name="The Broad Institute Genomics Platform"/>
            <consortium name="The Broad Institute Genome Sequencing Center for Infectious Disease"/>
            <person name="Wu L."/>
            <person name="Ma J."/>
        </authorList>
    </citation>
    <scope>NUCLEOTIDE SEQUENCE [LARGE SCALE GENOMIC DNA]</scope>
    <source>
        <strain evidence="16">JCM 17551</strain>
    </source>
</reference>
<evidence type="ECO:0000256" key="10">
    <source>
        <dbReference type="ARBA" id="ARBA00030253"/>
    </source>
</evidence>
<comment type="function">
    <text evidence="14">Converts heme B (protoheme IX) to heme O by substitution of the vinyl group on carbon 2 of heme B porphyrin ring with a hydroxyethyl farnesyl side group.</text>
</comment>
<gene>
    <name evidence="14 15" type="primary">cyoE</name>
    <name evidence="15" type="ORF">GCM10022277_03490</name>
</gene>
<keyword evidence="9 14" id="KW-0472">Membrane</keyword>
<evidence type="ECO:0000256" key="6">
    <source>
        <dbReference type="ARBA" id="ARBA00022692"/>
    </source>
</evidence>
<feature type="transmembrane region" description="Helical" evidence="14">
    <location>
        <begin position="250"/>
        <end position="270"/>
    </location>
</feature>
<evidence type="ECO:0000313" key="15">
    <source>
        <dbReference type="EMBL" id="GAA3912110.1"/>
    </source>
</evidence>
<dbReference type="CDD" id="cd13957">
    <property type="entry name" value="PT_UbiA_Cox10"/>
    <property type="match status" value="1"/>
</dbReference>
<feature type="transmembrane region" description="Helical" evidence="14">
    <location>
        <begin position="31"/>
        <end position="50"/>
    </location>
</feature>
<keyword evidence="4 14" id="KW-1003">Cell membrane</keyword>
<name>A0ABP7M4T7_9GAMM</name>
<evidence type="ECO:0000256" key="12">
    <source>
        <dbReference type="ARBA" id="ARBA00042475"/>
    </source>
</evidence>
<dbReference type="EC" id="2.5.1.141" evidence="3 14"/>
<dbReference type="InterPro" id="IPR000537">
    <property type="entry name" value="UbiA_prenyltransferase"/>
</dbReference>
<evidence type="ECO:0000256" key="5">
    <source>
        <dbReference type="ARBA" id="ARBA00022679"/>
    </source>
</evidence>
<dbReference type="NCBIfam" id="NF003349">
    <property type="entry name" value="PRK04375.1-2"/>
    <property type="match status" value="1"/>
</dbReference>
<evidence type="ECO:0000256" key="14">
    <source>
        <dbReference type="HAMAP-Rule" id="MF_00154"/>
    </source>
</evidence>
<comment type="miscellaneous">
    <text evidence="14">Carbon 2 of the heme B porphyrin ring is defined according to the Fischer nomenclature.</text>
</comment>
<evidence type="ECO:0000256" key="1">
    <source>
        <dbReference type="ARBA" id="ARBA00004651"/>
    </source>
</evidence>
<keyword evidence="8 14" id="KW-0350">Heme biosynthesis</keyword>
<evidence type="ECO:0000256" key="8">
    <source>
        <dbReference type="ARBA" id="ARBA00023133"/>
    </source>
</evidence>
<evidence type="ECO:0000313" key="16">
    <source>
        <dbReference type="Proteomes" id="UP001501565"/>
    </source>
</evidence>
<keyword evidence="6 14" id="KW-0812">Transmembrane</keyword>
<feature type="transmembrane region" description="Helical" evidence="14">
    <location>
        <begin position="154"/>
        <end position="173"/>
    </location>
</feature>
<feature type="transmembrane region" description="Helical" evidence="14">
    <location>
        <begin position="179"/>
        <end position="202"/>
    </location>
</feature>
<evidence type="ECO:0000256" key="2">
    <source>
        <dbReference type="ARBA" id="ARBA00004919"/>
    </source>
</evidence>
<keyword evidence="7 14" id="KW-1133">Transmembrane helix</keyword>
<organism evidence="15 16">
    <name type="scientific">Litoribacillus peritrichatus</name>
    <dbReference type="NCBI Taxonomy" id="718191"/>
    <lineage>
        <taxon>Bacteria</taxon>
        <taxon>Pseudomonadati</taxon>
        <taxon>Pseudomonadota</taxon>
        <taxon>Gammaproteobacteria</taxon>
        <taxon>Oceanospirillales</taxon>
        <taxon>Oceanospirillaceae</taxon>
        <taxon>Litoribacillus</taxon>
    </lineage>
</organism>
<comment type="caution">
    <text evidence="15">The sequence shown here is derived from an EMBL/GenBank/DDBJ whole genome shotgun (WGS) entry which is preliminary data.</text>
</comment>
<evidence type="ECO:0000256" key="9">
    <source>
        <dbReference type="ARBA" id="ARBA00023136"/>
    </source>
</evidence>
<protein>
    <recommendedName>
        <fullName evidence="11 14">Protoheme IX farnesyltransferase</fullName>
        <ecNumber evidence="3 14">2.5.1.141</ecNumber>
    </recommendedName>
    <alternativeName>
        <fullName evidence="12 14">Heme B farnesyltransferase</fullName>
    </alternativeName>
    <alternativeName>
        <fullName evidence="10 14">Heme O synthase</fullName>
    </alternativeName>
</protein>
<proteinExistence type="inferred from homology"/>
<dbReference type="InterPro" id="IPR006369">
    <property type="entry name" value="Protohaem_IX_farnesylTrfase"/>
</dbReference>
<comment type="subcellular location">
    <subcellularLocation>
        <location evidence="1 14">Cell membrane</location>
        <topology evidence="1 14">Multi-pass membrane protein</topology>
    </subcellularLocation>
</comment>
<comment type="similarity">
    <text evidence="14">Belongs to the UbiA prenyltransferase family. Protoheme IX farnesyltransferase subfamily.</text>
</comment>